<dbReference type="EMBL" id="WJQU01003485">
    <property type="protein sequence ID" value="KAJ6624461.1"/>
    <property type="molecule type" value="Genomic_DNA"/>
</dbReference>
<gene>
    <name evidence="7" type="primary">NLGN4X_0</name>
    <name evidence="7" type="ORF">Bhyg_16573</name>
</gene>
<dbReference type="Gene3D" id="3.40.50.1820">
    <property type="entry name" value="alpha/beta hydrolase"/>
    <property type="match status" value="1"/>
</dbReference>
<dbReference type="SUPFAM" id="SSF53474">
    <property type="entry name" value="alpha/beta-Hydrolases"/>
    <property type="match status" value="1"/>
</dbReference>
<evidence type="ECO:0000256" key="1">
    <source>
        <dbReference type="ARBA" id="ARBA00005964"/>
    </source>
</evidence>
<keyword evidence="3" id="KW-0325">Glycoprotein</keyword>
<name>A0A9Q0MJZ4_9DIPT</name>
<sequence length="874" mass="99931">TYTYNDRRYGHYQPDGYGSQYPGQKQAGQYPAGVPLGEDKFMYDPNNPQNVQTPFPGVLGGWRTDLQGKQRRDSLVLDRDIFVTTNYGQVQGFKVRLFDDPDPKSFYRPWHSTVDRETGQAQVFLGIPYALPPTFEGRFKPPRPHRGWQLLQAVDFGPACPQPVRYTGATKGIRDMDEDCLYLNVYSPNIAAGVAQKYPVMVWIHGGDFQRGASNLFPGHIMAAFYNVVVVTINYRLGALGFLSTGDENSPGNYGILDQAMAIKWVYDNAEFFNGDKTSITLFGPGAGAASAGLLMVAPQTRDIVTKVIAQSGSATADWALIVDKYRAQNTSRVYGQVLGCSIESSWKLVNCLRQGRSFYELGNAEFNPHIGTFPWGPVLENATTSFPGDNWYEGWREQDWHFLKETPQQLIKKRMFNRGLQYMTGVTMQEAAYVIYQNESLAPFYEVDQQFFDQKVRELVLRYNYTLNPNGVYEAMKYMYTYWPNPTNKTHIREQYIHLLSDFLYRAPVDHIVKLLVEQNVPVYMYVMNTTVEGLKLQEWRKVPHDAEHYFLTGAPFMDVEFFPRRARLDRNMWTDNDRNMSHFFMKTFTDFARFGNPTPQQVLGIHFDRARNGELKYLNLNTTYNSSILLNFRQTESAFWTQYLPTVIGVLVPTYPPSTEFWWEPREPLQIAFWSMSAACMLLMVLVVICCMLWRNAKRQADRFYDGDIFIDQSEIDRDEGIENHIIQNPSRGENIYQYRDKPTGIQSKSQQDAHSIRSPSSLTMTQTTKTGSQNSLRSAISLKDTAISPTSKESSTFEKNLKYSERSVDSNPKGSKFDDGKNLLSNYEKSRETPSSGSIDRKQGSTPVPSTRKNLKTSKTHLIEGIPQTEV</sequence>
<feature type="region of interest" description="Disordered" evidence="4">
    <location>
        <begin position="1"/>
        <end position="34"/>
    </location>
</feature>
<dbReference type="InterPro" id="IPR019819">
    <property type="entry name" value="Carboxylesterase_B_CS"/>
</dbReference>
<evidence type="ECO:0000259" key="6">
    <source>
        <dbReference type="Pfam" id="PF00135"/>
    </source>
</evidence>
<dbReference type="PROSITE" id="PS00941">
    <property type="entry name" value="CARBOXYLESTERASE_B_2"/>
    <property type="match status" value="1"/>
</dbReference>
<dbReference type="InterPro" id="IPR029058">
    <property type="entry name" value="AB_hydrolase_fold"/>
</dbReference>
<dbReference type="InterPro" id="IPR002018">
    <property type="entry name" value="CarbesteraseB"/>
</dbReference>
<dbReference type="PANTHER" id="PTHR43903">
    <property type="entry name" value="NEUROLIGIN"/>
    <property type="match status" value="1"/>
</dbReference>
<dbReference type="InterPro" id="IPR051093">
    <property type="entry name" value="Neuroligin/BSAL"/>
</dbReference>
<keyword evidence="2" id="KW-0732">Signal</keyword>
<accession>A0A9Q0MJZ4</accession>
<feature type="non-terminal residue" evidence="7">
    <location>
        <position position="1"/>
    </location>
</feature>
<keyword evidence="5" id="KW-1133">Transmembrane helix</keyword>
<feature type="non-terminal residue" evidence="7">
    <location>
        <position position="874"/>
    </location>
</feature>
<evidence type="ECO:0000313" key="7">
    <source>
        <dbReference type="EMBL" id="KAJ6624461.1"/>
    </source>
</evidence>
<proteinExistence type="inferred from homology"/>
<comment type="caution">
    <text evidence="7">The sequence shown here is derived from an EMBL/GenBank/DDBJ whole genome shotgun (WGS) entry which is preliminary data.</text>
</comment>
<protein>
    <submittedName>
        <fullName evidence="7">Neuroligin-4, X-linked</fullName>
    </submittedName>
</protein>
<dbReference type="FunFam" id="3.40.50.1820:FF:000156">
    <property type="entry name" value="Neuroligin-4, Y-linked"/>
    <property type="match status" value="1"/>
</dbReference>
<organism evidence="7 8">
    <name type="scientific">Pseudolycoriella hygida</name>
    <dbReference type="NCBI Taxonomy" id="35572"/>
    <lineage>
        <taxon>Eukaryota</taxon>
        <taxon>Metazoa</taxon>
        <taxon>Ecdysozoa</taxon>
        <taxon>Arthropoda</taxon>
        <taxon>Hexapoda</taxon>
        <taxon>Insecta</taxon>
        <taxon>Pterygota</taxon>
        <taxon>Neoptera</taxon>
        <taxon>Endopterygota</taxon>
        <taxon>Diptera</taxon>
        <taxon>Nematocera</taxon>
        <taxon>Sciaroidea</taxon>
        <taxon>Sciaridae</taxon>
        <taxon>Pseudolycoriella</taxon>
    </lineage>
</organism>
<dbReference type="Pfam" id="PF00135">
    <property type="entry name" value="COesterase"/>
    <property type="match status" value="1"/>
</dbReference>
<keyword evidence="8" id="KW-1185">Reference proteome</keyword>
<feature type="domain" description="Carboxylesterase type B" evidence="6">
    <location>
        <begin position="115"/>
        <end position="642"/>
    </location>
</feature>
<feature type="region of interest" description="Disordered" evidence="4">
    <location>
        <begin position="747"/>
        <end position="874"/>
    </location>
</feature>
<feature type="compositionally biased region" description="Polar residues" evidence="4">
    <location>
        <begin position="826"/>
        <end position="855"/>
    </location>
</feature>
<keyword evidence="5" id="KW-0812">Transmembrane</keyword>
<keyword evidence="5" id="KW-0472">Membrane</keyword>
<evidence type="ECO:0000256" key="5">
    <source>
        <dbReference type="SAM" id="Phobius"/>
    </source>
</evidence>
<comment type="similarity">
    <text evidence="1">Belongs to the type-B carboxylesterase/lipase family.</text>
</comment>
<feature type="compositionally biased region" description="Basic and acidic residues" evidence="4">
    <location>
        <begin position="798"/>
        <end position="811"/>
    </location>
</feature>
<reference evidence="7" key="1">
    <citation type="submission" date="2022-07" db="EMBL/GenBank/DDBJ databases">
        <authorList>
            <person name="Trinca V."/>
            <person name="Uliana J.V.C."/>
            <person name="Torres T.T."/>
            <person name="Ward R.J."/>
            <person name="Monesi N."/>
        </authorList>
    </citation>
    <scope>NUCLEOTIDE SEQUENCE</scope>
    <source>
        <strain evidence="7">HSMRA1968</strain>
        <tissue evidence="7">Whole embryos</tissue>
    </source>
</reference>
<dbReference type="AlphaFoldDB" id="A0A9Q0MJZ4"/>
<evidence type="ECO:0000256" key="4">
    <source>
        <dbReference type="SAM" id="MobiDB-lite"/>
    </source>
</evidence>
<feature type="compositionally biased region" description="Polar residues" evidence="4">
    <location>
        <begin position="747"/>
        <end position="781"/>
    </location>
</feature>
<dbReference type="Proteomes" id="UP001151699">
    <property type="component" value="Unassembled WGS sequence"/>
</dbReference>
<dbReference type="OrthoDB" id="408631at2759"/>
<feature type="transmembrane region" description="Helical" evidence="5">
    <location>
        <begin position="673"/>
        <end position="696"/>
    </location>
</feature>
<evidence type="ECO:0000256" key="2">
    <source>
        <dbReference type="ARBA" id="ARBA00022729"/>
    </source>
</evidence>
<evidence type="ECO:0000256" key="3">
    <source>
        <dbReference type="ARBA" id="ARBA00023180"/>
    </source>
</evidence>
<evidence type="ECO:0000313" key="8">
    <source>
        <dbReference type="Proteomes" id="UP001151699"/>
    </source>
</evidence>